<sequence>MRQFLYGCGVALMMGLLVVAGTNLATAEDAPTSDSPAKAPAEFLFTKVGDAGQVKFKHEGHGKAACSDCHEGAAPLFPQVRAKEPYKMADIYAGKYCGACHDGKKAFAAKGDCTKCHASEE</sequence>
<reference evidence="3 4" key="1">
    <citation type="submission" date="2018-05" db="EMBL/GenBank/DDBJ databases">
        <title>A metagenomic window into the 2 km-deep terrestrial subsurface aquifer revealed taxonomically and functionally diverse microbial community comprising novel uncultured bacterial lineages.</title>
        <authorList>
            <person name="Kadnikov V.V."/>
            <person name="Mardanov A.V."/>
            <person name="Beletsky A.V."/>
            <person name="Banks D."/>
            <person name="Pimenov N.V."/>
            <person name="Frank Y.A."/>
            <person name="Karnachuk O.V."/>
            <person name="Ravin N.V."/>
        </authorList>
    </citation>
    <scope>NUCLEOTIDE SEQUENCE [LARGE SCALE GENOMIC DNA]</scope>
    <source>
        <strain evidence="3">BY5</strain>
    </source>
</reference>
<feature type="domain" description="Cytochrome c7-like" evidence="2">
    <location>
        <begin position="54"/>
        <end position="117"/>
    </location>
</feature>
<dbReference type="NCBIfam" id="TIGR04257">
    <property type="entry name" value="nanowire_3heme"/>
    <property type="match status" value="1"/>
</dbReference>
<comment type="caution">
    <text evidence="3">The sequence shown here is derived from an EMBL/GenBank/DDBJ whole genome shotgun (WGS) entry which is preliminary data.</text>
</comment>
<dbReference type="AlphaFoldDB" id="A0A367ZRT2"/>
<dbReference type="SUPFAM" id="SSF48695">
    <property type="entry name" value="Multiheme cytochromes"/>
    <property type="match status" value="1"/>
</dbReference>
<evidence type="ECO:0000256" key="1">
    <source>
        <dbReference type="SAM" id="SignalP"/>
    </source>
</evidence>
<feature type="signal peptide" evidence="1">
    <location>
        <begin position="1"/>
        <end position="27"/>
    </location>
</feature>
<name>A0A367ZRT2_9BACT</name>
<keyword evidence="1" id="KW-0732">Signal</keyword>
<dbReference type="Proteomes" id="UP000252355">
    <property type="component" value="Unassembled WGS sequence"/>
</dbReference>
<dbReference type="Pfam" id="PF14522">
    <property type="entry name" value="Cytochrome_C7"/>
    <property type="match status" value="1"/>
</dbReference>
<dbReference type="PANTHER" id="PTHR39425">
    <property type="entry name" value="LIPOPROTEIN CYTOCHROME C"/>
    <property type="match status" value="1"/>
</dbReference>
<dbReference type="InterPro" id="IPR036280">
    <property type="entry name" value="Multihaem_cyt_sf"/>
</dbReference>
<dbReference type="Gene3D" id="3.90.10.10">
    <property type="entry name" value="Cytochrome C3"/>
    <property type="match status" value="1"/>
</dbReference>
<dbReference type="EMBL" id="QOQW01000004">
    <property type="protein sequence ID" value="RCK80750.1"/>
    <property type="molecule type" value="Genomic_DNA"/>
</dbReference>
<protein>
    <submittedName>
        <fullName evidence="3">Cytochrome c family protein</fullName>
    </submittedName>
</protein>
<evidence type="ECO:0000259" key="2">
    <source>
        <dbReference type="Pfam" id="PF14522"/>
    </source>
</evidence>
<gene>
    <name evidence="3" type="ORF">OZSIB_2638</name>
</gene>
<dbReference type="PANTHER" id="PTHR39425:SF1">
    <property type="entry name" value="CYTOCHROME C7-LIKE DOMAIN-CONTAINING PROTEIN"/>
    <property type="match status" value="1"/>
</dbReference>
<organism evidence="3 4">
    <name type="scientific">Candidatus Ozemobacter sibiricus</name>
    <dbReference type="NCBI Taxonomy" id="2268124"/>
    <lineage>
        <taxon>Bacteria</taxon>
        <taxon>Candidatus Ozemobacteria</taxon>
        <taxon>Candidatus Ozemobacterales</taxon>
        <taxon>Candidatus Ozemobacteraceae</taxon>
        <taxon>Candidatus Ozemobacter</taxon>
    </lineage>
</organism>
<proteinExistence type="predicted"/>
<evidence type="ECO:0000313" key="3">
    <source>
        <dbReference type="EMBL" id="RCK80750.1"/>
    </source>
</evidence>
<feature type="chain" id="PRO_5016620597" evidence="1">
    <location>
        <begin position="28"/>
        <end position="121"/>
    </location>
</feature>
<dbReference type="InterPro" id="IPR026352">
    <property type="entry name" value="Nanowire_3heme"/>
</dbReference>
<accession>A0A367ZRT2</accession>
<dbReference type="InterPro" id="IPR029467">
    <property type="entry name" value="Cyt_c7-like"/>
</dbReference>
<evidence type="ECO:0000313" key="4">
    <source>
        <dbReference type="Proteomes" id="UP000252355"/>
    </source>
</evidence>